<comment type="caution">
    <text evidence="1">The sequence shown here is derived from an EMBL/GenBank/DDBJ whole genome shotgun (WGS) entry which is preliminary data.</text>
</comment>
<sequence length="63" mass="7086">MTIFETASGRWIHPDPYRARFPRDVCDAPAKLARAWADERLAKATAEADARRAVRNALTRFAG</sequence>
<protein>
    <submittedName>
        <fullName evidence="1">Uncharacterized protein</fullName>
    </submittedName>
</protein>
<name>A0ABQ3WNX9_9ACTN</name>
<dbReference type="EMBL" id="BOMF01000098">
    <property type="protein sequence ID" value="GID47959.1"/>
    <property type="molecule type" value="Genomic_DNA"/>
</dbReference>
<gene>
    <name evidence="1" type="ORF">Aca07nite_52340</name>
</gene>
<proteinExistence type="predicted"/>
<evidence type="ECO:0000313" key="1">
    <source>
        <dbReference type="EMBL" id="GID47959.1"/>
    </source>
</evidence>
<dbReference type="RefSeq" id="WP_204298074.1">
    <property type="nucleotide sequence ID" value="NZ_BAAAGQ010000024.1"/>
</dbReference>
<reference evidence="1" key="1">
    <citation type="submission" date="2021-01" db="EMBL/GenBank/DDBJ databases">
        <title>Whole genome shotgun sequence of Actinoplanes capillaceus NBRC 16408.</title>
        <authorList>
            <person name="Komaki H."/>
            <person name="Tamura T."/>
        </authorList>
    </citation>
    <scope>NUCLEOTIDE SEQUENCE [LARGE SCALE GENOMIC DNA]</scope>
    <source>
        <strain evidence="1">NBRC 16408</strain>
    </source>
</reference>
<accession>A0ABQ3WNX9</accession>
<organism evidence="1">
    <name type="scientific">Actinoplanes campanulatus</name>
    <dbReference type="NCBI Taxonomy" id="113559"/>
    <lineage>
        <taxon>Bacteria</taxon>
        <taxon>Bacillati</taxon>
        <taxon>Actinomycetota</taxon>
        <taxon>Actinomycetes</taxon>
        <taxon>Micromonosporales</taxon>
        <taxon>Micromonosporaceae</taxon>
        <taxon>Actinoplanes</taxon>
    </lineage>
</organism>